<dbReference type="GO" id="GO:0016712">
    <property type="term" value="F:oxidoreductase activity, acting on paired donors, with incorporation or reduction of molecular oxygen, reduced flavin or flavoprotein as one donor, and incorporation of one atom of oxygen"/>
    <property type="evidence" value="ECO:0007669"/>
    <property type="project" value="TreeGrafter"/>
</dbReference>
<dbReference type="GO" id="GO:0008395">
    <property type="term" value="F:steroid hydroxylase activity"/>
    <property type="evidence" value="ECO:0007669"/>
    <property type="project" value="TreeGrafter"/>
</dbReference>
<feature type="binding site" description="axial binding residue" evidence="4">
    <location>
        <position position="498"/>
    </location>
    <ligand>
        <name>heme</name>
        <dbReference type="ChEBI" id="CHEBI:30413"/>
    </ligand>
    <ligandPart>
        <name>Fe</name>
        <dbReference type="ChEBI" id="CHEBI:18248"/>
    </ligandPart>
</feature>
<evidence type="ECO:0000256" key="5">
    <source>
        <dbReference type="RuleBase" id="RU000461"/>
    </source>
</evidence>
<dbReference type="InterPro" id="IPR002401">
    <property type="entry name" value="Cyt_P450_E_grp-I"/>
</dbReference>
<feature type="compositionally biased region" description="Basic and acidic residues" evidence="6">
    <location>
        <begin position="34"/>
        <end position="64"/>
    </location>
</feature>
<dbReference type="GO" id="GO:0005737">
    <property type="term" value="C:cytoplasm"/>
    <property type="evidence" value="ECO:0007669"/>
    <property type="project" value="TreeGrafter"/>
</dbReference>
<proteinExistence type="inferred from homology"/>
<dbReference type="GO" id="GO:0005506">
    <property type="term" value="F:iron ion binding"/>
    <property type="evidence" value="ECO:0007669"/>
    <property type="project" value="InterPro"/>
</dbReference>
<evidence type="ECO:0000313" key="7">
    <source>
        <dbReference type="EMBL" id="CAC5417316.1"/>
    </source>
</evidence>
<evidence type="ECO:0000256" key="1">
    <source>
        <dbReference type="ARBA" id="ARBA00010617"/>
    </source>
</evidence>
<dbReference type="GO" id="GO:0020037">
    <property type="term" value="F:heme binding"/>
    <property type="evidence" value="ECO:0007669"/>
    <property type="project" value="InterPro"/>
</dbReference>
<dbReference type="Gene3D" id="1.10.630.10">
    <property type="entry name" value="Cytochrome P450"/>
    <property type="match status" value="3"/>
</dbReference>
<keyword evidence="3 4" id="KW-0408">Iron</keyword>
<dbReference type="InterPro" id="IPR036396">
    <property type="entry name" value="Cyt_P450_sf"/>
</dbReference>
<name>A0A6J8EBC5_MYTCO</name>
<feature type="region of interest" description="Disordered" evidence="6">
    <location>
        <begin position="26"/>
        <end position="64"/>
    </location>
</feature>
<comment type="similarity">
    <text evidence="1 5">Belongs to the cytochrome P450 family.</text>
</comment>
<organism evidence="7 8">
    <name type="scientific">Mytilus coruscus</name>
    <name type="common">Sea mussel</name>
    <dbReference type="NCBI Taxonomy" id="42192"/>
    <lineage>
        <taxon>Eukaryota</taxon>
        <taxon>Metazoa</taxon>
        <taxon>Spiralia</taxon>
        <taxon>Lophotrochozoa</taxon>
        <taxon>Mollusca</taxon>
        <taxon>Bivalvia</taxon>
        <taxon>Autobranchia</taxon>
        <taxon>Pteriomorphia</taxon>
        <taxon>Mytilida</taxon>
        <taxon>Mytiloidea</taxon>
        <taxon>Mytilidae</taxon>
        <taxon>Mytilinae</taxon>
        <taxon>Mytilus</taxon>
    </lineage>
</organism>
<protein>
    <submittedName>
        <fullName evidence="7">Uncharacterized protein</fullName>
    </submittedName>
</protein>
<dbReference type="OrthoDB" id="1055148at2759"/>
<evidence type="ECO:0000256" key="3">
    <source>
        <dbReference type="ARBA" id="ARBA00023004"/>
    </source>
</evidence>
<dbReference type="PANTHER" id="PTHR24300">
    <property type="entry name" value="CYTOCHROME P450 508A4-RELATED"/>
    <property type="match status" value="1"/>
</dbReference>
<dbReference type="GO" id="GO:0006082">
    <property type="term" value="P:organic acid metabolic process"/>
    <property type="evidence" value="ECO:0007669"/>
    <property type="project" value="TreeGrafter"/>
</dbReference>
<dbReference type="Proteomes" id="UP000507470">
    <property type="component" value="Unassembled WGS sequence"/>
</dbReference>
<keyword evidence="4 5" id="KW-0349">Heme</keyword>
<dbReference type="PROSITE" id="PS00086">
    <property type="entry name" value="CYTOCHROME_P450"/>
    <property type="match status" value="1"/>
</dbReference>
<dbReference type="AlphaFoldDB" id="A0A6J8EBC5"/>
<evidence type="ECO:0000313" key="8">
    <source>
        <dbReference type="Proteomes" id="UP000507470"/>
    </source>
</evidence>
<dbReference type="PANTHER" id="PTHR24300:SF403">
    <property type="entry name" value="CYTOCHROME P450 306A1"/>
    <property type="match status" value="1"/>
</dbReference>
<evidence type="ECO:0000256" key="2">
    <source>
        <dbReference type="ARBA" id="ARBA00022723"/>
    </source>
</evidence>
<sequence>MMKHQQTAIKVAIKRNFYEEMKRNNTACESENDSVEKSVKPKDDEIKITHENDITPTDRTESTSKRDNYYEEMKRNNTAVGSEKSSTLPGPTPWPLFGNLFTKDGFLINIPIDNLALFKKYGPVFTRFLGQHQIVYVSGYKTIIQLLKKQGNDFVDRPNWIPVLQKNNRSKGLVWSNGDNWKTLPFLGKHRLKKKFRQMQFEPVRNIKRKGLVWSNGDNWKTLRRLTLHALRDFGVGKTSVEEKILEEVKCLIKEFEKTNGEPVRNIKRMMLQVSCNVIHNIVFGHRYSHDDLKLNKLIDAFEDIFTGPPLVSPQGVFPILLIVTNLLRKSSKMKKRIKAGGYIQQYVTSEIDEHKTNFDENCIRDFVDVYIQNEREQCQQIEYGKKQLLSLIVDLFGAGTDTTATTLHWALLYMIQYPDVQLKSPGTLPRMAVQDTTINGYRVPKGAIVMINLESVHYDDTVWVNAKEFNPDRFLNDDKELINKEYLMPFSIGNRNCVGEGMAKQNCF</sequence>
<dbReference type="PRINTS" id="PR00385">
    <property type="entry name" value="P450"/>
</dbReference>
<dbReference type="SUPFAM" id="SSF48264">
    <property type="entry name" value="Cytochrome P450"/>
    <property type="match status" value="1"/>
</dbReference>
<dbReference type="Pfam" id="PF00067">
    <property type="entry name" value="p450"/>
    <property type="match status" value="3"/>
</dbReference>
<keyword evidence="2 4" id="KW-0479">Metal-binding</keyword>
<keyword evidence="5" id="KW-0560">Oxidoreductase</keyword>
<keyword evidence="8" id="KW-1185">Reference proteome</keyword>
<dbReference type="InterPro" id="IPR050182">
    <property type="entry name" value="Cytochrome_P450_fam2"/>
</dbReference>
<accession>A0A6J8EBC5</accession>
<reference evidence="7 8" key="1">
    <citation type="submission" date="2020-06" db="EMBL/GenBank/DDBJ databases">
        <authorList>
            <person name="Li R."/>
            <person name="Bekaert M."/>
        </authorList>
    </citation>
    <scope>NUCLEOTIDE SEQUENCE [LARGE SCALE GENOMIC DNA]</scope>
    <source>
        <strain evidence="8">wild</strain>
    </source>
</reference>
<dbReference type="EMBL" id="CACVKT020008735">
    <property type="protein sequence ID" value="CAC5417316.1"/>
    <property type="molecule type" value="Genomic_DNA"/>
</dbReference>
<evidence type="ECO:0000256" key="4">
    <source>
        <dbReference type="PIRSR" id="PIRSR602401-1"/>
    </source>
</evidence>
<dbReference type="InterPro" id="IPR017972">
    <property type="entry name" value="Cyt_P450_CS"/>
</dbReference>
<dbReference type="PRINTS" id="PR00463">
    <property type="entry name" value="EP450I"/>
</dbReference>
<gene>
    <name evidence="7" type="ORF">MCOR_49831</name>
</gene>
<dbReference type="InterPro" id="IPR001128">
    <property type="entry name" value="Cyt_P450"/>
</dbReference>
<keyword evidence="5" id="KW-0503">Monooxygenase</keyword>
<evidence type="ECO:0000256" key="6">
    <source>
        <dbReference type="SAM" id="MobiDB-lite"/>
    </source>
</evidence>
<comment type="cofactor">
    <cofactor evidence="4">
        <name>heme</name>
        <dbReference type="ChEBI" id="CHEBI:30413"/>
    </cofactor>
</comment>
<dbReference type="GO" id="GO:0006805">
    <property type="term" value="P:xenobiotic metabolic process"/>
    <property type="evidence" value="ECO:0007669"/>
    <property type="project" value="TreeGrafter"/>
</dbReference>